<accession>A0A397CLS2</accession>
<reference evidence="8 9" key="1">
    <citation type="submission" date="2018-08" db="EMBL/GenBank/DDBJ databases">
        <title>Aphanomyces genome sequencing and annotation.</title>
        <authorList>
            <person name="Minardi D."/>
            <person name="Oidtmann B."/>
            <person name="Van Der Giezen M."/>
            <person name="Studholme D.J."/>
        </authorList>
    </citation>
    <scope>NUCLEOTIDE SEQUENCE [LARGE SCALE GENOMIC DNA]</scope>
    <source>
        <strain evidence="8 9">D2</strain>
    </source>
</reference>
<dbReference type="VEuPathDB" id="FungiDB:H257_15056"/>
<dbReference type="Proteomes" id="UP000266643">
    <property type="component" value="Unassembled WGS sequence"/>
</dbReference>
<dbReference type="Gene3D" id="1.20.1560.10">
    <property type="entry name" value="ABC transporter type 1, transmembrane domain"/>
    <property type="match status" value="1"/>
</dbReference>
<gene>
    <name evidence="8" type="ORF">DYB30_008843</name>
</gene>
<evidence type="ECO:0000256" key="5">
    <source>
        <dbReference type="ARBA" id="ARBA00022840"/>
    </source>
</evidence>
<keyword evidence="4" id="KW-0547">Nucleotide-binding</keyword>
<dbReference type="GO" id="GO:0005524">
    <property type="term" value="F:ATP binding"/>
    <property type="evidence" value="ECO:0007669"/>
    <property type="project" value="UniProtKB-KW"/>
</dbReference>
<dbReference type="GO" id="GO:0016020">
    <property type="term" value="C:membrane"/>
    <property type="evidence" value="ECO:0007669"/>
    <property type="project" value="InterPro"/>
</dbReference>
<evidence type="ECO:0000256" key="7">
    <source>
        <dbReference type="ARBA" id="ARBA00023136"/>
    </source>
</evidence>
<sequence length="269" mass="29091">MPYEAVVSPKLVGPLSRPTLRTTWLGAATFGWASPLLSLGNRRQLSAADMSMLPPPSATVAALTSTFAFTYSQHGASLVRAYVATYWPRLVCIAGMQLTAAACDLYGPGYVLHQVVTSVQTTTSTGFDGSSTLWLVLSLFGLQITSAFVKAHLRYHIELTGIQFSASVRTLLFESVLQPNDPSRQQTKSNAADVANLFAVDLLHVLSVKPADETLPPTRGIAITQLLLHVHVNNSTDDMTSVVTSGSIAEIRLSPESKLFSFHQVELFR</sequence>
<dbReference type="InterPro" id="IPR050173">
    <property type="entry name" value="ABC_transporter_C-like"/>
</dbReference>
<protein>
    <recommendedName>
        <fullName evidence="10">ABC transmembrane type-1 domain-containing protein</fullName>
    </recommendedName>
</protein>
<dbReference type="GO" id="GO:0012505">
    <property type="term" value="C:endomembrane system"/>
    <property type="evidence" value="ECO:0007669"/>
    <property type="project" value="UniProtKB-SubCell"/>
</dbReference>
<evidence type="ECO:0000313" key="8">
    <source>
        <dbReference type="EMBL" id="RHY48988.1"/>
    </source>
</evidence>
<evidence type="ECO:0000256" key="6">
    <source>
        <dbReference type="ARBA" id="ARBA00022989"/>
    </source>
</evidence>
<dbReference type="EMBL" id="QUTD01007726">
    <property type="protein sequence ID" value="RHY48988.1"/>
    <property type="molecule type" value="Genomic_DNA"/>
</dbReference>
<organism evidence="8 9">
    <name type="scientific">Aphanomyces astaci</name>
    <name type="common">Crayfish plague agent</name>
    <dbReference type="NCBI Taxonomy" id="112090"/>
    <lineage>
        <taxon>Eukaryota</taxon>
        <taxon>Sar</taxon>
        <taxon>Stramenopiles</taxon>
        <taxon>Oomycota</taxon>
        <taxon>Saprolegniomycetes</taxon>
        <taxon>Saprolegniales</taxon>
        <taxon>Verrucalvaceae</taxon>
        <taxon>Aphanomyces</taxon>
    </lineage>
</organism>
<evidence type="ECO:0000256" key="1">
    <source>
        <dbReference type="ARBA" id="ARBA00004127"/>
    </source>
</evidence>
<dbReference type="PANTHER" id="PTHR24223:SF443">
    <property type="entry name" value="MULTIDRUG-RESISTANCE LIKE PROTEIN 1, ISOFORM I"/>
    <property type="match status" value="1"/>
</dbReference>
<evidence type="ECO:0000256" key="4">
    <source>
        <dbReference type="ARBA" id="ARBA00022741"/>
    </source>
</evidence>
<dbReference type="PANTHER" id="PTHR24223">
    <property type="entry name" value="ATP-BINDING CASSETTE SUB-FAMILY C"/>
    <property type="match status" value="1"/>
</dbReference>
<keyword evidence="5" id="KW-0067">ATP-binding</keyword>
<keyword evidence="6" id="KW-1133">Transmembrane helix</keyword>
<proteinExistence type="predicted"/>
<evidence type="ECO:0000313" key="9">
    <source>
        <dbReference type="Proteomes" id="UP000266643"/>
    </source>
</evidence>
<keyword evidence="3" id="KW-0677">Repeat</keyword>
<dbReference type="SUPFAM" id="SSF90123">
    <property type="entry name" value="ABC transporter transmembrane region"/>
    <property type="match status" value="1"/>
</dbReference>
<dbReference type="InterPro" id="IPR036640">
    <property type="entry name" value="ABC1_TM_sf"/>
</dbReference>
<comment type="caution">
    <text evidence="8">The sequence shown here is derived from an EMBL/GenBank/DDBJ whole genome shotgun (WGS) entry which is preliminary data.</text>
</comment>
<dbReference type="AlphaFoldDB" id="A0A397CLS2"/>
<evidence type="ECO:0008006" key="10">
    <source>
        <dbReference type="Google" id="ProtNLM"/>
    </source>
</evidence>
<keyword evidence="2" id="KW-0812">Transmembrane</keyword>
<comment type="subcellular location">
    <subcellularLocation>
        <location evidence="1">Endomembrane system</location>
        <topology evidence="1">Multi-pass membrane protein</topology>
    </subcellularLocation>
</comment>
<keyword evidence="7" id="KW-0472">Membrane</keyword>
<evidence type="ECO:0000256" key="2">
    <source>
        <dbReference type="ARBA" id="ARBA00022692"/>
    </source>
</evidence>
<evidence type="ECO:0000256" key="3">
    <source>
        <dbReference type="ARBA" id="ARBA00022737"/>
    </source>
</evidence>
<name>A0A397CLS2_APHAT</name>
<dbReference type="GO" id="GO:0042626">
    <property type="term" value="F:ATPase-coupled transmembrane transporter activity"/>
    <property type="evidence" value="ECO:0007669"/>
    <property type="project" value="TreeGrafter"/>
</dbReference>